<sequence>MLYPHAWLLCLAVLGLAQAWSTKHDVSPEQQEELMSIRWQLGYERWQRLCEKYKLNGEQQQPAVSTRIARGELAEPGMFPYQAGLLLQLRQGDGRQCGGSLISLEFVLTAAHCLLDAESANVYLGSNTYADEAASAQVFEVQQPQFKVYPGYPGFGGYHDLALIRLPRPARPSVYVQPIALALEFMQPPLLEGQLVSSSGWGALGDDDELTYVDVAVLEQDIYICNFLPGLVSTRRHICTDGRNGRGGCQGDSGGPLVYQWRNISYLIGVTAFGSTTGCELGAPTVYTRVASYLDWILGETGMVVDVASHESNSQQSTKCN</sequence>
<dbReference type="PANTHER" id="PTHR24260">
    <property type="match status" value="1"/>
</dbReference>
<dbReference type="PROSITE" id="PS50240">
    <property type="entry name" value="TRYPSIN_DOM"/>
    <property type="match status" value="1"/>
</dbReference>
<dbReference type="InterPro" id="IPR001314">
    <property type="entry name" value="Peptidase_S1A"/>
</dbReference>
<feature type="chain" id="PRO_5006457108" description="Peptidase S1 domain-containing protein" evidence="3">
    <location>
        <begin position="20"/>
        <end position="321"/>
    </location>
</feature>
<dbReference type="AlphaFoldDB" id="B4LCZ7"/>
<dbReference type="InterPro" id="IPR033116">
    <property type="entry name" value="TRYPSIN_SER"/>
</dbReference>
<dbReference type="InterPro" id="IPR051333">
    <property type="entry name" value="CLIP_Serine_Protease"/>
</dbReference>
<evidence type="ECO:0000259" key="4">
    <source>
        <dbReference type="PROSITE" id="PS50240"/>
    </source>
</evidence>
<dbReference type="SMART" id="SM00020">
    <property type="entry name" value="Tryp_SPc"/>
    <property type="match status" value="1"/>
</dbReference>
<dbReference type="InterPro" id="IPR043504">
    <property type="entry name" value="Peptidase_S1_PA_chymotrypsin"/>
</dbReference>
<keyword evidence="6" id="KW-1185">Reference proteome</keyword>
<evidence type="ECO:0000256" key="1">
    <source>
        <dbReference type="ARBA" id="ARBA00023157"/>
    </source>
</evidence>
<dbReference type="Proteomes" id="UP000008792">
    <property type="component" value="Unassembled WGS sequence"/>
</dbReference>
<evidence type="ECO:0000313" key="5">
    <source>
        <dbReference type="EMBL" id="EDW68858.2"/>
    </source>
</evidence>
<dbReference type="InterPro" id="IPR018114">
    <property type="entry name" value="TRYPSIN_HIS"/>
</dbReference>
<keyword evidence="1" id="KW-1015">Disulfide bond</keyword>
<dbReference type="InterPro" id="IPR009003">
    <property type="entry name" value="Peptidase_S1_PA"/>
</dbReference>
<reference evidence="5 6" key="1">
    <citation type="journal article" date="2007" name="Nature">
        <title>Evolution of genes and genomes on the Drosophila phylogeny.</title>
        <authorList>
            <consortium name="Drosophila 12 Genomes Consortium"/>
            <person name="Clark A.G."/>
            <person name="Eisen M.B."/>
            <person name="Smith D.R."/>
            <person name="Bergman C.M."/>
            <person name="Oliver B."/>
            <person name="Markow T.A."/>
            <person name="Kaufman T.C."/>
            <person name="Kellis M."/>
            <person name="Gelbart W."/>
            <person name="Iyer V.N."/>
            <person name="Pollard D.A."/>
            <person name="Sackton T.B."/>
            <person name="Larracuente A.M."/>
            <person name="Singh N.D."/>
            <person name="Abad J.P."/>
            <person name="Abt D.N."/>
            <person name="Adryan B."/>
            <person name="Aguade M."/>
            <person name="Akashi H."/>
            <person name="Anderson W.W."/>
            <person name="Aquadro C.F."/>
            <person name="Ardell D.H."/>
            <person name="Arguello R."/>
            <person name="Artieri C.G."/>
            <person name="Barbash D.A."/>
            <person name="Barker D."/>
            <person name="Barsanti P."/>
            <person name="Batterham P."/>
            <person name="Batzoglou S."/>
            <person name="Begun D."/>
            <person name="Bhutkar A."/>
            <person name="Blanco E."/>
            <person name="Bosak S.A."/>
            <person name="Bradley R.K."/>
            <person name="Brand A.D."/>
            <person name="Brent M.R."/>
            <person name="Brooks A.N."/>
            <person name="Brown R.H."/>
            <person name="Butlin R.K."/>
            <person name="Caggese C."/>
            <person name="Calvi B.R."/>
            <person name="Bernardo de Carvalho A."/>
            <person name="Caspi A."/>
            <person name="Castrezana S."/>
            <person name="Celniker S.E."/>
            <person name="Chang J.L."/>
            <person name="Chapple C."/>
            <person name="Chatterji S."/>
            <person name="Chinwalla A."/>
            <person name="Civetta A."/>
            <person name="Clifton S.W."/>
            <person name="Comeron J.M."/>
            <person name="Costello J.C."/>
            <person name="Coyne J.A."/>
            <person name="Daub J."/>
            <person name="David R.G."/>
            <person name="Delcher A.L."/>
            <person name="Delehaunty K."/>
            <person name="Do C.B."/>
            <person name="Ebling H."/>
            <person name="Edwards K."/>
            <person name="Eickbush T."/>
            <person name="Evans J.D."/>
            <person name="Filipski A."/>
            <person name="Findeiss S."/>
            <person name="Freyhult E."/>
            <person name="Fulton L."/>
            <person name="Fulton R."/>
            <person name="Garcia A.C."/>
            <person name="Gardiner A."/>
            <person name="Garfield D.A."/>
            <person name="Garvin B.E."/>
            <person name="Gibson G."/>
            <person name="Gilbert D."/>
            <person name="Gnerre S."/>
            <person name="Godfrey J."/>
            <person name="Good R."/>
            <person name="Gotea V."/>
            <person name="Gravely B."/>
            <person name="Greenberg A.J."/>
            <person name="Griffiths-Jones S."/>
            <person name="Gross S."/>
            <person name="Guigo R."/>
            <person name="Gustafson E.A."/>
            <person name="Haerty W."/>
            <person name="Hahn M.W."/>
            <person name="Halligan D.L."/>
            <person name="Halpern A.L."/>
            <person name="Halter G.M."/>
            <person name="Han M.V."/>
            <person name="Heger A."/>
            <person name="Hillier L."/>
            <person name="Hinrichs A.S."/>
            <person name="Holmes I."/>
            <person name="Hoskins R.A."/>
            <person name="Hubisz M.J."/>
            <person name="Hultmark D."/>
            <person name="Huntley M.A."/>
            <person name="Jaffe D.B."/>
            <person name="Jagadeeshan S."/>
            <person name="Jeck W.R."/>
            <person name="Johnson J."/>
            <person name="Jones C.D."/>
            <person name="Jordan W.C."/>
            <person name="Karpen G.H."/>
            <person name="Kataoka E."/>
            <person name="Keightley P.D."/>
            <person name="Kheradpour P."/>
            <person name="Kirkness E.F."/>
            <person name="Koerich L.B."/>
            <person name="Kristiansen K."/>
            <person name="Kudrna D."/>
            <person name="Kulathinal R.J."/>
            <person name="Kumar S."/>
            <person name="Kwok R."/>
            <person name="Lander E."/>
            <person name="Langley C.H."/>
            <person name="Lapoint R."/>
            <person name="Lazzaro B.P."/>
            <person name="Lee S.J."/>
            <person name="Levesque L."/>
            <person name="Li R."/>
            <person name="Lin C.F."/>
            <person name="Lin M.F."/>
            <person name="Lindblad-Toh K."/>
            <person name="Llopart A."/>
            <person name="Long M."/>
            <person name="Low L."/>
            <person name="Lozovsky E."/>
            <person name="Lu J."/>
            <person name="Luo M."/>
            <person name="Machado C.A."/>
            <person name="Makalowski W."/>
            <person name="Marzo M."/>
            <person name="Matsuda M."/>
            <person name="Matzkin L."/>
            <person name="McAllister B."/>
            <person name="McBride C.S."/>
            <person name="McKernan B."/>
            <person name="McKernan K."/>
            <person name="Mendez-Lago M."/>
            <person name="Minx P."/>
            <person name="Mollenhauer M.U."/>
            <person name="Montooth K."/>
            <person name="Mount S.M."/>
            <person name="Mu X."/>
            <person name="Myers E."/>
            <person name="Negre B."/>
            <person name="Newfeld S."/>
            <person name="Nielsen R."/>
            <person name="Noor M.A."/>
            <person name="O'Grady P."/>
            <person name="Pachter L."/>
            <person name="Papaceit M."/>
            <person name="Parisi M.J."/>
            <person name="Parisi M."/>
            <person name="Parts L."/>
            <person name="Pedersen J.S."/>
            <person name="Pesole G."/>
            <person name="Phillippy A.M."/>
            <person name="Ponting C.P."/>
            <person name="Pop M."/>
            <person name="Porcelli D."/>
            <person name="Powell J.R."/>
            <person name="Prohaska S."/>
            <person name="Pruitt K."/>
            <person name="Puig M."/>
            <person name="Quesneville H."/>
            <person name="Ram K.R."/>
            <person name="Rand D."/>
            <person name="Rasmussen M.D."/>
            <person name="Reed L.K."/>
            <person name="Reenan R."/>
            <person name="Reily A."/>
            <person name="Remington K.A."/>
            <person name="Rieger T.T."/>
            <person name="Ritchie M.G."/>
            <person name="Robin C."/>
            <person name="Rogers Y.H."/>
            <person name="Rohde C."/>
            <person name="Rozas J."/>
            <person name="Rubenfield M.J."/>
            <person name="Ruiz A."/>
            <person name="Russo S."/>
            <person name="Salzberg S.L."/>
            <person name="Sanchez-Gracia A."/>
            <person name="Saranga D.J."/>
            <person name="Sato H."/>
            <person name="Schaeffer S.W."/>
            <person name="Schatz M.C."/>
            <person name="Schlenke T."/>
            <person name="Schwartz R."/>
            <person name="Segarra C."/>
            <person name="Singh R.S."/>
            <person name="Sirot L."/>
            <person name="Sirota M."/>
            <person name="Sisneros N.B."/>
            <person name="Smith C.D."/>
            <person name="Smith T.F."/>
            <person name="Spieth J."/>
            <person name="Stage D.E."/>
            <person name="Stark A."/>
            <person name="Stephan W."/>
            <person name="Strausberg R.L."/>
            <person name="Strempel S."/>
            <person name="Sturgill D."/>
            <person name="Sutton G."/>
            <person name="Sutton G.G."/>
            <person name="Tao W."/>
            <person name="Teichmann S."/>
            <person name="Tobari Y.N."/>
            <person name="Tomimura Y."/>
            <person name="Tsolas J.M."/>
            <person name="Valente V.L."/>
            <person name="Venter E."/>
            <person name="Venter J.C."/>
            <person name="Vicario S."/>
            <person name="Vieira F.G."/>
            <person name="Vilella A.J."/>
            <person name="Villasante A."/>
            <person name="Walenz B."/>
            <person name="Wang J."/>
            <person name="Wasserman M."/>
            <person name="Watts T."/>
            <person name="Wilson D."/>
            <person name="Wilson R.K."/>
            <person name="Wing R.A."/>
            <person name="Wolfner M.F."/>
            <person name="Wong A."/>
            <person name="Wong G.K."/>
            <person name="Wu C.I."/>
            <person name="Wu G."/>
            <person name="Yamamoto D."/>
            <person name="Yang H.P."/>
            <person name="Yang S.P."/>
            <person name="Yorke J.A."/>
            <person name="Yoshida K."/>
            <person name="Zdobnov E."/>
            <person name="Zhang P."/>
            <person name="Zhang Y."/>
            <person name="Zimin A.V."/>
            <person name="Baldwin J."/>
            <person name="Abdouelleil A."/>
            <person name="Abdulkadir J."/>
            <person name="Abebe A."/>
            <person name="Abera B."/>
            <person name="Abreu J."/>
            <person name="Acer S.C."/>
            <person name="Aftuck L."/>
            <person name="Alexander A."/>
            <person name="An P."/>
            <person name="Anderson E."/>
            <person name="Anderson S."/>
            <person name="Arachi H."/>
            <person name="Azer M."/>
            <person name="Bachantsang P."/>
            <person name="Barry A."/>
            <person name="Bayul T."/>
            <person name="Berlin A."/>
            <person name="Bessette D."/>
            <person name="Bloom T."/>
            <person name="Blye J."/>
            <person name="Boguslavskiy L."/>
            <person name="Bonnet C."/>
            <person name="Boukhgalter B."/>
            <person name="Bourzgui I."/>
            <person name="Brown A."/>
            <person name="Cahill P."/>
            <person name="Channer S."/>
            <person name="Cheshatsang Y."/>
            <person name="Chuda L."/>
            <person name="Citroen M."/>
            <person name="Collymore A."/>
            <person name="Cooke P."/>
            <person name="Costello M."/>
            <person name="D'Aco K."/>
            <person name="Daza R."/>
            <person name="De Haan G."/>
            <person name="DeGray S."/>
            <person name="DeMaso C."/>
            <person name="Dhargay N."/>
            <person name="Dooley K."/>
            <person name="Dooley E."/>
            <person name="Doricent M."/>
            <person name="Dorje P."/>
            <person name="Dorjee K."/>
            <person name="Dupes A."/>
            <person name="Elong R."/>
            <person name="Falk J."/>
            <person name="Farina A."/>
            <person name="Faro S."/>
            <person name="Ferguson D."/>
            <person name="Fisher S."/>
            <person name="Foley C.D."/>
            <person name="Franke A."/>
            <person name="Friedrich D."/>
            <person name="Gadbois L."/>
            <person name="Gearin G."/>
            <person name="Gearin C.R."/>
            <person name="Giannoukos G."/>
            <person name="Goode T."/>
            <person name="Graham J."/>
            <person name="Grandbois E."/>
            <person name="Grewal S."/>
            <person name="Gyaltsen K."/>
            <person name="Hafez N."/>
            <person name="Hagos B."/>
            <person name="Hall J."/>
            <person name="Henson C."/>
            <person name="Hollinger A."/>
            <person name="Honan T."/>
            <person name="Huard M.D."/>
            <person name="Hughes L."/>
            <person name="Hurhula B."/>
            <person name="Husby M.E."/>
            <person name="Kamat A."/>
            <person name="Kanga B."/>
            <person name="Kashin S."/>
            <person name="Khazanovich D."/>
            <person name="Kisner P."/>
            <person name="Lance K."/>
            <person name="Lara M."/>
            <person name="Lee W."/>
            <person name="Lennon N."/>
            <person name="Letendre F."/>
            <person name="LeVine R."/>
            <person name="Lipovsky A."/>
            <person name="Liu X."/>
            <person name="Liu J."/>
            <person name="Liu S."/>
            <person name="Lokyitsang T."/>
            <person name="Lokyitsang Y."/>
            <person name="Lubonja R."/>
            <person name="Lui A."/>
            <person name="MacDonald P."/>
            <person name="Magnisalis V."/>
            <person name="Maru K."/>
            <person name="Matthews C."/>
            <person name="McCusker W."/>
            <person name="McDonough S."/>
            <person name="Mehta T."/>
            <person name="Meldrim J."/>
            <person name="Meneus L."/>
            <person name="Mihai O."/>
            <person name="Mihalev A."/>
            <person name="Mihova T."/>
            <person name="Mittelman R."/>
            <person name="Mlenga V."/>
            <person name="Montmayeur A."/>
            <person name="Mulrain L."/>
            <person name="Navidi A."/>
            <person name="Naylor J."/>
            <person name="Negash T."/>
            <person name="Nguyen T."/>
            <person name="Nguyen N."/>
            <person name="Nicol R."/>
            <person name="Norbu C."/>
            <person name="Norbu N."/>
            <person name="Novod N."/>
            <person name="O'Neill B."/>
            <person name="Osman S."/>
            <person name="Markiewicz E."/>
            <person name="Oyono O.L."/>
            <person name="Patti C."/>
            <person name="Phunkhang P."/>
            <person name="Pierre F."/>
            <person name="Priest M."/>
            <person name="Raghuraman S."/>
            <person name="Rege F."/>
            <person name="Reyes R."/>
            <person name="Rise C."/>
            <person name="Rogov P."/>
            <person name="Ross K."/>
            <person name="Ryan E."/>
            <person name="Settipalli S."/>
            <person name="Shea T."/>
            <person name="Sherpa N."/>
            <person name="Shi L."/>
            <person name="Shih D."/>
            <person name="Sparrow T."/>
            <person name="Spaulding J."/>
            <person name="Stalker J."/>
            <person name="Stange-Thomann N."/>
            <person name="Stavropoulos S."/>
            <person name="Stone C."/>
            <person name="Strader C."/>
            <person name="Tesfaye S."/>
            <person name="Thomson T."/>
            <person name="Thoulutsang Y."/>
            <person name="Thoulutsang D."/>
            <person name="Topham K."/>
            <person name="Topping I."/>
            <person name="Tsamla T."/>
            <person name="Vassiliev H."/>
            <person name="Vo A."/>
            <person name="Wangchuk T."/>
            <person name="Wangdi T."/>
            <person name="Weiand M."/>
            <person name="Wilkinson J."/>
            <person name="Wilson A."/>
            <person name="Yadav S."/>
            <person name="Young G."/>
            <person name="Yu Q."/>
            <person name="Zembek L."/>
            <person name="Zhong D."/>
            <person name="Zimmer A."/>
            <person name="Zwirko Z."/>
            <person name="Jaffe D.B."/>
            <person name="Alvarez P."/>
            <person name="Brockman W."/>
            <person name="Butler J."/>
            <person name="Chin C."/>
            <person name="Gnerre S."/>
            <person name="Grabherr M."/>
            <person name="Kleber M."/>
            <person name="Mauceli E."/>
            <person name="MacCallum I."/>
        </authorList>
    </citation>
    <scope>NUCLEOTIDE SEQUENCE [LARGE SCALE GENOMIC DNA]</scope>
    <source>
        <strain evidence="6">Tucson 15010-1051.87</strain>
    </source>
</reference>
<dbReference type="CDD" id="cd00190">
    <property type="entry name" value="Tryp_SPc"/>
    <property type="match status" value="1"/>
</dbReference>
<dbReference type="Pfam" id="PF00089">
    <property type="entry name" value="Trypsin"/>
    <property type="match status" value="1"/>
</dbReference>
<dbReference type="eggNOG" id="KOG3627">
    <property type="taxonomic scope" value="Eukaryota"/>
</dbReference>
<proteinExistence type="predicted"/>
<dbReference type="GO" id="GO:0004252">
    <property type="term" value="F:serine-type endopeptidase activity"/>
    <property type="evidence" value="ECO:0007669"/>
    <property type="project" value="InterPro"/>
</dbReference>
<gene>
    <name evidence="5" type="primary">Dvir\GJ12927</name>
    <name evidence="5" type="ORF">Dvir_GJ12927</name>
</gene>
<organism evidence="5 6">
    <name type="scientific">Drosophila virilis</name>
    <name type="common">Fruit fly</name>
    <dbReference type="NCBI Taxonomy" id="7244"/>
    <lineage>
        <taxon>Eukaryota</taxon>
        <taxon>Metazoa</taxon>
        <taxon>Ecdysozoa</taxon>
        <taxon>Arthropoda</taxon>
        <taxon>Hexapoda</taxon>
        <taxon>Insecta</taxon>
        <taxon>Pterygota</taxon>
        <taxon>Neoptera</taxon>
        <taxon>Endopterygota</taxon>
        <taxon>Diptera</taxon>
        <taxon>Brachycera</taxon>
        <taxon>Muscomorpha</taxon>
        <taxon>Ephydroidea</taxon>
        <taxon>Drosophilidae</taxon>
        <taxon>Drosophila</taxon>
    </lineage>
</organism>
<evidence type="ECO:0000256" key="3">
    <source>
        <dbReference type="SAM" id="SignalP"/>
    </source>
</evidence>
<dbReference type="Gene3D" id="2.40.10.10">
    <property type="entry name" value="Trypsin-like serine proteases"/>
    <property type="match status" value="2"/>
</dbReference>
<keyword evidence="2" id="KW-0645">Protease</keyword>
<keyword evidence="2" id="KW-0720">Serine protease</keyword>
<evidence type="ECO:0000313" key="6">
    <source>
        <dbReference type="Proteomes" id="UP000008792"/>
    </source>
</evidence>
<dbReference type="PANTHER" id="PTHR24260:SF136">
    <property type="entry name" value="GH08193P-RELATED"/>
    <property type="match status" value="1"/>
</dbReference>
<dbReference type="HOGENOM" id="CLU_006842_7_6_1"/>
<dbReference type="GO" id="GO:0006508">
    <property type="term" value="P:proteolysis"/>
    <property type="evidence" value="ECO:0007669"/>
    <property type="project" value="UniProtKB-KW"/>
</dbReference>
<keyword evidence="2" id="KW-0378">Hydrolase</keyword>
<keyword evidence="3" id="KW-0732">Signal</keyword>
<dbReference type="InParanoid" id="B4LCZ7"/>
<dbReference type="PROSITE" id="PS00134">
    <property type="entry name" value="TRYPSIN_HIS"/>
    <property type="match status" value="1"/>
</dbReference>
<dbReference type="EMBL" id="CH940647">
    <property type="protein sequence ID" value="EDW68858.2"/>
    <property type="molecule type" value="Genomic_DNA"/>
</dbReference>
<name>B4LCZ7_DROVI</name>
<feature type="signal peptide" evidence="3">
    <location>
        <begin position="1"/>
        <end position="19"/>
    </location>
</feature>
<evidence type="ECO:0000256" key="2">
    <source>
        <dbReference type="RuleBase" id="RU363034"/>
    </source>
</evidence>
<dbReference type="STRING" id="7244.B4LCZ7"/>
<dbReference type="PROSITE" id="PS00135">
    <property type="entry name" value="TRYPSIN_SER"/>
    <property type="match status" value="1"/>
</dbReference>
<dbReference type="OrthoDB" id="5565075at2759"/>
<protein>
    <recommendedName>
        <fullName evidence="4">Peptidase S1 domain-containing protein</fullName>
    </recommendedName>
</protein>
<dbReference type="SMR" id="B4LCZ7"/>
<accession>B4LCZ7</accession>
<dbReference type="InterPro" id="IPR001254">
    <property type="entry name" value="Trypsin_dom"/>
</dbReference>
<dbReference type="MEROPS" id="S01.B04"/>
<dbReference type="SUPFAM" id="SSF50494">
    <property type="entry name" value="Trypsin-like serine proteases"/>
    <property type="match status" value="1"/>
</dbReference>
<feature type="domain" description="Peptidase S1" evidence="4">
    <location>
        <begin position="68"/>
        <end position="302"/>
    </location>
</feature>
<dbReference type="PRINTS" id="PR00722">
    <property type="entry name" value="CHYMOTRYPSIN"/>
</dbReference>